<dbReference type="RefSeq" id="WP_317769630.1">
    <property type="nucleotide sequence ID" value="NZ_JAWLUP010000445.1"/>
</dbReference>
<dbReference type="Proteomes" id="UP001185863">
    <property type="component" value="Unassembled WGS sequence"/>
</dbReference>
<feature type="non-terminal residue" evidence="1">
    <location>
        <position position="61"/>
    </location>
</feature>
<sequence>MTGDTFGAYRGFRPQHDVVLVIDAAVIVRGGGDEGFSTAAFHPAEFFSGAPGIALIFAIAG</sequence>
<name>A0AAE5A9P8_9NOCA</name>
<evidence type="ECO:0000313" key="2">
    <source>
        <dbReference type="Proteomes" id="UP001185863"/>
    </source>
</evidence>
<organism evidence="1 2">
    <name type="scientific">Rhodococcus oxybenzonivorans</name>
    <dbReference type="NCBI Taxonomy" id="1990687"/>
    <lineage>
        <taxon>Bacteria</taxon>
        <taxon>Bacillati</taxon>
        <taxon>Actinomycetota</taxon>
        <taxon>Actinomycetes</taxon>
        <taxon>Mycobacteriales</taxon>
        <taxon>Nocardiaceae</taxon>
        <taxon>Rhodococcus</taxon>
    </lineage>
</organism>
<dbReference type="AlphaFoldDB" id="A0AAE5A9P8"/>
<dbReference type="EMBL" id="JAWLUP010000445">
    <property type="protein sequence ID" value="MDV7269270.1"/>
    <property type="molecule type" value="Genomic_DNA"/>
</dbReference>
<proteinExistence type="predicted"/>
<comment type="caution">
    <text evidence="1">The sequence shown here is derived from an EMBL/GenBank/DDBJ whole genome shotgun (WGS) entry which is preliminary data.</text>
</comment>
<evidence type="ECO:0000313" key="1">
    <source>
        <dbReference type="EMBL" id="MDV7269270.1"/>
    </source>
</evidence>
<gene>
    <name evidence="1" type="ORF">R4315_32650</name>
</gene>
<reference evidence="1" key="1">
    <citation type="submission" date="2023-10" db="EMBL/GenBank/DDBJ databases">
        <title>Development of a sustainable strategy for remediation of hydrocarbon-contaminated territories based on the waste exchange concept.</title>
        <authorList>
            <person name="Krivoruchko A."/>
        </authorList>
    </citation>
    <scope>NUCLEOTIDE SEQUENCE</scope>
    <source>
        <strain evidence="1">IEGM 68</strain>
    </source>
</reference>
<protein>
    <submittedName>
        <fullName evidence="1">Uncharacterized protein</fullName>
    </submittedName>
</protein>
<accession>A0AAE5A9P8</accession>